<evidence type="ECO:0000313" key="2">
    <source>
        <dbReference type="Proteomes" id="UP000572212"/>
    </source>
</evidence>
<protein>
    <submittedName>
        <fullName evidence="1">Uncharacterized protein</fullName>
    </submittedName>
</protein>
<comment type="caution">
    <text evidence="1">The sequence shown here is derived from an EMBL/GenBank/DDBJ whole genome shotgun (WGS) entry which is preliminary data.</text>
</comment>
<keyword evidence="2" id="KW-1185">Reference proteome</keyword>
<dbReference type="CDD" id="cd07177">
    <property type="entry name" value="terB_like"/>
    <property type="match status" value="1"/>
</dbReference>
<gene>
    <name evidence="1" type="ORF">GGQ92_001347</name>
</gene>
<name>A0A841RIR2_9BACI</name>
<proteinExistence type="predicted"/>
<evidence type="ECO:0000313" key="1">
    <source>
        <dbReference type="EMBL" id="MBB6512561.1"/>
    </source>
</evidence>
<dbReference type="AlphaFoldDB" id="A0A841RIR2"/>
<accession>A0A841RIR2</accession>
<reference evidence="1 2" key="1">
    <citation type="submission" date="2020-08" db="EMBL/GenBank/DDBJ databases">
        <title>Genomic Encyclopedia of Type Strains, Phase IV (KMG-IV): sequencing the most valuable type-strain genomes for metagenomic binning, comparative biology and taxonomic classification.</title>
        <authorList>
            <person name="Goeker M."/>
        </authorList>
    </citation>
    <scope>NUCLEOTIDE SEQUENCE [LARGE SCALE GENOMIC DNA]</scope>
    <source>
        <strain evidence="1 2">DSM 11805</strain>
    </source>
</reference>
<dbReference type="EMBL" id="JACHON010000004">
    <property type="protein sequence ID" value="MBB6512561.1"/>
    <property type="molecule type" value="Genomic_DNA"/>
</dbReference>
<sequence>MRFYVKNIRDGQTRLWSSEQFRRNILYVTKSQFINKQVLRERTGLRPTALEEIMNQLNEEIIVIKDIFVVSAIYRINKDPQTRYLLLIDGSLGVKEEEIIRQIVPEYISIWSVNVTEETAGENVEHGYLSKWFRTNMGAGFSFIDIDYLLYNSATHKTLLIEEKNHGQYTVGYGQLLSYEELLRDIIQVPANLLFLYIHDQHYEYFRCNIDTFHKNQHGNHFVSLYPRKGFRIKREKIESFATKSDLVKALHQ</sequence>
<organism evidence="1 2">
    <name type="scientific">Gracilibacillus halotolerans</name>
    <dbReference type="NCBI Taxonomy" id="74386"/>
    <lineage>
        <taxon>Bacteria</taxon>
        <taxon>Bacillati</taxon>
        <taxon>Bacillota</taxon>
        <taxon>Bacilli</taxon>
        <taxon>Bacillales</taxon>
        <taxon>Bacillaceae</taxon>
        <taxon>Gracilibacillus</taxon>
    </lineage>
</organism>
<dbReference type="Proteomes" id="UP000572212">
    <property type="component" value="Unassembled WGS sequence"/>
</dbReference>
<dbReference type="RefSeq" id="WP_184246017.1">
    <property type="nucleotide sequence ID" value="NZ_BAAACU010000028.1"/>
</dbReference>